<dbReference type="Proteomes" id="UP000702209">
    <property type="component" value="Unassembled WGS sequence"/>
</dbReference>
<dbReference type="InterPro" id="IPR036291">
    <property type="entry name" value="NAD(P)-bd_dom_sf"/>
</dbReference>
<comment type="similarity">
    <text evidence="1">Belongs to the short-chain dehydrogenases/reductases (SDR) family.</text>
</comment>
<dbReference type="Pfam" id="PF00106">
    <property type="entry name" value="adh_short"/>
    <property type="match status" value="1"/>
</dbReference>
<sequence length="251" mass="26784">MQQAVVLGGSRGLGAHISTRLAQSGWKVTATGRSVSADNLLTGAIDYFQADLNDDDALSSLDELLSERRPELIVHNAVSYGSRDGSQPDARELVELFRVNAITPYILLREYLSAASRQGSPCSCITISSDSIYNAKQSTGPYAASKAAMKVLATALADSCRGSNASVSTLLLGPLADERKIQEFQRIAEARGMEAQAVARTYLHRSNTSLVIDSLIDFESCYRSIEYLANLGPIANGMVCKLDGGSSGSLI</sequence>
<proteinExistence type="inferred from homology"/>
<organism evidence="4 5">
    <name type="scientific">Nocardia amamiensis</name>
    <dbReference type="NCBI Taxonomy" id="404578"/>
    <lineage>
        <taxon>Bacteria</taxon>
        <taxon>Bacillati</taxon>
        <taxon>Actinomycetota</taxon>
        <taxon>Actinomycetes</taxon>
        <taxon>Mycobacteriales</taxon>
        <taxon>Nocardiaceae</taxon>
        <taxon>Nocardia</taxon>
    </lineage>
</organism>
<dbReference type="PANTHER" id="PTHR43618:SF8">
    <property type="entry name" value="7ALPHA-HYDROXYSTEROID DEHYDROGENASE"/>
    <property type="match status" value="1"/>
</dbReference>
<dbReference type="PROSITE" id="PS00061">
    <property type="entry name" value="ADH_SHORT"/>
    <property type="match status" value="1"/>
</dbReference>
<evidence type="ECO:0000256" key="1">
    <source>
        <dbReference type="ARBA" id="ARBA00006484"/>
    </source>
</evidence>
<dbReference type="InterPro" id="IPR052178">
    <property type="entry name" value="Sec_Metab_Biosynth_SDR"/>
</dbReference>
<evidence type="ECO:0000313" key="4">
    <source>
        <dbReference type="EMBL" id="MBF6299071.1"/>
    </source>
</evidence>
<dbReference type="CDD" id="cd05233">
    <property type="entry name" value="SDR_c"/>
    <property type="match status" value="1"/>
</dbReference>
<dbReference type="SUPFAM" id="SSF51735">
    <property type="entry name" value="NAD(P)-binding Rossmann-fold domains"/>
    <property type="match status" value="1"/>
</dbReference>
<keyword evidence="5" id="KW-1185">Reference proteome</keyword>
<dbReference type="RefSeq" id="WP_195130364.1">
    <property type="nucleotide sequence ID" value="NZ_JADLQX010000011.1"/>
</dbReference>
<dbReference type="PANTHER" id="PTHR43618">
    <property type="entry name" value="7-ALPHA-HYDROXYSTEROID DEHYDROGENASE"/>
    <property type="match status" value="1"/>
</dbReference>
<dbReference type="PRINTS" id="PR00081">
    <property type="entry name" value="GDHRDH"/>
</dbReference>
<protein>
    <submittedName>
        <fullName evidence="4">SDR family oxidoreductase</fullName>
    </submittedName>
</protein>
<dbReference type="InterPro" id="IPR020904">
    <property type="entry name" value="Sc_DH/Rdtase_CS"/>
</dbReference>
<evidence type="ECO:0000313" key="5">
    <source>
        <dbReference type="Proteomes" id="UP000702209"/>
    </source>
</evidence>
<accession>A0ABS0CR26</accession>
<comment type="caution">
    <text evidence="4">The sequence shown here is derived from an EMBL/GenBank/DDBJ whole genome shotgun (WGS) entry which is preliminary data.</text>
</comment>
<reference evidence="4 5" key="1">
    <citation type="submission" date="2020-10" db="EMBL/GenBank/DDBJ databases">
        <title>Identification of Nocardia species via Next-generation sequencing and recognition of intraspecies genetic diversity.</title>
        <authorList>
            <person name="Li P."/>
            <person name="Li P."/>
            <person name="Lu B."/>
        </authorList>
    </citation>
    <scope>NUCLEOTIDE SEQUENCE [LARGE SCALE GENOMIC DNA]</scope>
    <source>
        <strain evidence="4 5">BJ06-0157</strain>
    </source>
</reference>
<keyword evidence="2" id="KW-0521">NADP</keyword>
<keyword evidence="3" id="KW-0560">Oxidoreductase</keyword>
<gene>
    <name evidence="4" type="ORF">IU459_16195</name>
</gene>
<evidence type="ECO:0000256" key="3">
    <source>
        <dbReference type="ARBA" id="ARBA00023002"/>
    </source>
</evidence>
<dbReference type="InterPro" id="IPR002347">
    <property type="entry name" value="SDR_fam"/>
</dbReference>
<evidence type="ECO:0000256" key="2">
    <source>
        <dbReference type="ARBA" id="ARBA00022857"/>
    </source>
</evidence>
<dbReference type="EMBL" id="JADLQX010000011">
    <property type="protein sequence ID" value="MBF6299071.1"/>
    <property type="molecule type" value="Genomic_DNA"/>
</dbReference>
<dbReference type="Gene3D" id="3.40.50.720">
    <property type="entry name" value="NAD(P)-binding Rossmann-like Domain"/>
    <property type="match status" value="1"/>
</dbReference>
<name>A0ABS0CR26_9NOCA</name>